<dbReference type="GO" id="GO:0016020">
    <property type="term" value="C:membrane"/>
    <property type="evidence" value="ECO:0007669"/>
    <property type="project" value="UniProtKB-SubCell"/>
</dbReference>
<evidence type="ECO:0000256" key="2">
    <source>
        <dbReference type="ARBA" id="ARBA00022692"/>
    </source>
</evidence>
<feature type="transmembrane region" description="Helical" evidence="5">
    <location>
        <begin position="175"/>
        <end position="194"/>
    </location>
</feature>
<dbReference type="Proteomes" id="UP000298663">
    <property type="component" value="Unassembled WGS sequence"/>
</dbReference>
<feature type="transmembrane region" description="Helical" evidence="5">
    <location>
        <begin position="6"/>
        <end position="29"/>
    </location>
</feature>
<keyword evidence="8" id="KW-1185">Reference proteome</keyword>
<dbReference type="InterPro" id="IPR019430">
    <property type="entry name" value="7TM_GPCR_serpentine_rcpt_Srx"/>
</dbReference>
<evidence type="ECO:0000313" key="8">
    <source>
        <dbReference type="Proteomes" id="UP000298663"/>
    </source>
</evidence>
<sequence>MIEFDGTKAAIITLVVGILGLIVNVNVALAVRKCRAFGYAFGMLCLTQTLANVGNCIVFIVMASGITLINPDWHYTYAGRRLGQLLIFFWEAAIFSHLFISANRAIAVNFPTRYNRVFGDKKVSRILLGVIWLISCLQATPYTFPVCSQQFDPVSFTIAYAEGWCGHLTEQYGDLTVSIIVVSCISFLDITTFIRLYQLRKKHINSKSRAKEIRLFFQACVQSVILMFCECSFFYLSYMNDNAWYAYMSTTFIWVFTHFIDGVVVISFSKEIRNLIMCKAEPVGATTITLARSHASVRAKS</sequence>
<dbReference type="PANTHER" id="PTHR23017:SF3">
    <property type="entry name" value="G-PROTEIN COUPLED RECEPTORS FAMILY 1 PROFILE DOMAIN-CONTAINING PROTEIN"/>
    <property type="match status" value="1"/>
</dbReference>
<evidence type="ECO:0000313" key="7">
    <source>
        <dbReference type="EMBL" id="TKR88389.1"/>
    </source>
</evidence>
<dbReference type="Pfam" id="PF10328">
    <property type="entry name" value="7TM_GPCR_Srx"/>
    <property type="match status" value="1"/>
</dbReference>
<comment type="subcellular location">
    <subcellularLocation>
        <location evidence="1">Membrane</location>
    </subcellularLocation>
</comment>
<evidence type="ECO:0000256" key="5">
    <source>
        <dbReference type="SAM" id="Phobius"/>
    </source>
</evidence>
<feature type="transmembrane region" description="Helical" evidence="5">
    <location>
        <begin position="123"/>
        <end position="144"/>
    </location>
</feature>
<feature type="transmembrane region" description="Helical" evidence="5">
    <location>
        <begin position="215"/>
        <end position="238"/>
    </location>
</feature>
<gene>
    <name evidence="7" type="ORF">L596_012643</name>
</gene>
<feature type="transmembrane region" description="Helical" evidence="5">
    <location>
        <begin position="82"/>
        <end position="102"/>
    </location>
</feature>
<dbReference type="EMBL" id="AZBU02000003">
    <property type="protein sequence ID" value="TKR88389.1"/>
    <property type="molecule type" value="Genomic_DNA"/>
</dbReference>
<feature type="domain" description="G-protein coupled receptors family 1 profile" evidence="6">
    <location>
        <begin position="23"/>
        <end position="239"/>
    </location>
</feature>
<comment type="caution">
    <text evidence="7">The sequence shown here is derived from an EMBL/GenBank/DDBJ whole genome shotgun (WGS) entry which is preliminary data.</text>
</comment>
<dbReference type="AlphaFoldDB" id="A0A4U5NXQ2"/>
<dbReference type="Gene3D" id="1.20.1070.10">
    <property type="entry name" value="Rhodopsin 7-helix transmembrane proteins"/>
    <property type="match status" value="1"/>
</dbReference>
<dbReference type="PANTHER" id="PTHR23017">
    <property type="entry name" value="SERPENTINE RECEPTOR, CLASS X"/>
    <property type="match status" value="1"/>
</dbReference>
<organism evidence="7 8">
    <name type="scientific">Steinernema carpocapsae</name>
    <name type="common">Entomopathogenic nematode</name>
    <dbReference type="NCBI Taxonomy" id="34508"/>
    <lineage>
        <taxon>Eukaryota</taxon>
        <taxon>Metazoa</taxon>
        <taxon>Ecdysozoa</taxon>
        <taxon>Nematoda</taxon>
        <taxon>Chromadorea</taxon>
        <taxon>Rhabditida</taxon>
        <taxon>Tylenchina</taxon>
        <taxon>Panagrolaimomorpha</taxon>
        <taxon>Strongyloidoidea</taxon>
        <taxon>Steinernematidae</taxon>
        <taxon>Steinernema</taxon>
    </lineage>
</organism>
<reference evidence="7 8" key="2">
    <citation type="journal article" date="2019" name="G3 (Bethesda)">
        <title>Hybrid Assembly of the Genome of the Entomopathogenic Nematode Steinernema carpocapsae Identifies the X-Chromosome.</title>
        <authorList>
            <person name="Serra L."/>
            <person name="Macchietto M."/>
            <person name="Macias-Munoz A."/>
            <person name="McGill C.J."/>
            <person name="Rodriguez I.M."/>
            <person name="Rodriguez B."/>
            <person name="Murad R."/>
            <person name="Mortazavi A."/>
        </authorList>
    </citation>
    <scope>NUCLEOTIDE SEQUENCE [LARGE SCALE GENOMIC DNA]</scope>
    <source>
        <strain evidence="7 8">ALL</strain>
    </source>
</reference>
<evidence type="ECO:0000256" key="4">
    <source>
        <dbReference type="ARBA" id="ARBA00023136"/>
    </source>
</evidence>
<reference evidence="7 8" key="1">
    <citation type="journal article" date="2015" name="Genome Biol.">
        <title>Comparative genomics of Steinernema reveals deeply conserved gene regulatory networks.</title>
        <authorList>
            <person name="Dillman A.R."/>
            <person name="Macchietto M."/>
            <person name="Porter C.F."/>
            <person name="Rogers A."/>
            <person name="Williams B."/>
            <person name="Antoshechkin I."/>
            <person name="Lee M.M."/>
            <person name="Goodwin Z."/>
            <person name="Lu X."/>
            <person name="Lewis E.E."/>
            <person name="Goodrich-Blair H."/>
            <person name="Stock S.P."/>
            <person name="Adams B.J."/>
            <person name="Sternberg P.W."/>
            <person name="Mortazavi A."/>
        </authorList>
    </citation>
    <scope>NUCLEOTIDE SEQUENCE [LARGE SCALE GENOMIC DNA]</scope>
    <source>
        <strain evidence="7 8">ALL</strain>
    </source>
</reference>
<protein>
    <recommendedName>
        <fullName evidence="6">G-protein coupled receptors family 1 profile domain-containing protein</fullName>
    </recommendedName>
</protein>
<evidence type="ECO:0000259" key="6">
    <source>
        <dbReference type="PROSITE" id="PS50262"/>
    </source>
</evidence>
<name>A0A4U5NXQ2_STECR</name>
<dbReference type="InterPro" id="IPR017452">
    <property type="entry name" value="GPCR_Rhodpsn_7TM"/>
</dbReference>
<keyword evidence="2 5" id="KW-0812">Transmembrane</keyword>
<proteinExistence type="predicted"/>
<dbReference type="SUPFAM" id="SSF81321">
    <property type="entry name" value="Family A G protein-coupled receptor-like"/>
    <property type="match status" value="1"/>
</dbReference>
<keyword evidence="3 5" id="KW-1133">Transmembrane helix</keyword>
<dbReference type="CDD" id="cd00637">
    <property type="entry name" value="7tm_classA_rhodopsin-like"/>
    <property type="match status" value="1"/>
</dbReference>
<keyword evidence="4 5" id="KW-0472">Membrane</keyword>
<dbReference type="OrthoDB" id="5861546at2759"/>
<accession>A0A4U5NXQ2</accession>
<evidence type="ECO:0000256" key="3">
    <source>
        <dbReference type="ARBA" id="ARBA00022989"/>
    </source>
</evidence>
<feature type="transmembrane region" description="Helical" evidence="5">
    <location>
        <begin position="36"/>
        <end position="62"/>
    </location>
</feature>
<dbReference type="PROSITE" id="PS50262">
    <property type="entry name" value="G_PROTEIN_RECEP_F1_2"/>
    <property type="match status" value="1"/>
</dbReference>
<evidence type="ECO:0000256" key="1">
    <source>
        <dbReference type="ARBA" id="ARBA00004370"/>
    </source>
</evidence>
<feature type="transmembrane region" description="Helical" evidence="5">
    <location>
        <begin position="244"/>
        <end position="268"/>
    </location>
</feature>